<evidence type="ECO:0000313" key="2">
    <source>
        <dbReference type="RefSeq" id="XP_033765376.1"/>
    </source>
</evidence>
<dbReference type="GeneID" id="54629590"/>
<gene>
    <name evidence="2" type="ORF">SPAR_D03430</name>
</gene>
<accession>A0A8B8UP00</accession>
<reference evidence="2" key="1">
    <citation type="journal article" date="2017" name="Nat. Genet.">
        <title>Contrasting evolutionary genome dynamics between domesticated and wild yeasts.</title>
        <authorList>
            <person name="Yue J.X."/>
            <person name="Li J."/>
            <person name="Aigrain L."/>
            <person name="Hallin J."/>
            <person name="Persson K."/>
            <person name="Oliver K."/>
            <person name="Bergstrom A."/>
            <person name="Coupland P."/>
            <person name="Warringer J."/>
            <person name="Lagomarsino M.C."/>
            <person name="Fischer G."/>
            <person name="Durbin R."/>
            <person name="Liti G."/>
        </authorList>
    </citation>
    <scope>NUCLEOTIDE SEQUENCE</scope>
    <source>
        <strain evidence="2">CBS432</strain>
    </source>
</reference>
<reference evidence="2" key="3">
    <citation type="submission" date="2025-07" db="EMBL/GenBank/DDBJ databases">
        <authorList>
            <consortium name="NCBI Genome Project"/>
        </authorList>
    </citation>
    <scope>NUCLEOTIDE SEQUENCE</scope>
    <source>
        <strain evidence="2">CBS432</strain>
    </source>
</reference>
<dbReference type="AlphaFoldDB" id="A0A8B8UP00"/>
<dbReference type="KEGG" id="spao:SPAR_D03430"/>
<dbReference type="VEuPathDB" id="FungiDB:SPAR_D03430"/>
<organism evidence="2">
    <name type="scientific">Saccharomyces paradoxus</name>
    <name type="common">Yeast</name>
    <name type="synonym">Saccharomyces douglasii</name>
    <dbReference type="NCBI Taxonomy" id="27291"/>
    <lineage>
        <taxon>Eukaryota</taxon>
        <taxon>Fungi</taxon>
        <taxon>Dikarya</taxon>
        <taxon>Ascomycota</taxon>
        <taxon>Saccharomycotina</taxon>
        <taxon>Saccharomycetes</taxon>
        <taxon>Saccharomycetales</taxon>
        <taxon>Saccharomycetaceae</taxon>
        <taxon>Saccharomyces</taxon>
    </lineage>
</organism>
<evidence type="ECO:0000259" key="1">
    <source>
        <dbReference type="PROSITE" id="PS50181"/>
    </source>
</evidence>
<dbReference type="OrthoDB" id="4060589at2759"/>
<dbReference type="InterPro" id="IPR001810">
    <property type="entry name" value="F-box_dom"/>
</dbReference>
<sequence>MFDKLPYEIFKQIACRIPQEDKISLTYVCKRSYESIIPFIYQNIFLNETYHVSGDYDNSFGTCDWSVLNFPFIDEDDPNTTNDISNRTLAKLKFSYFERTLAESPNRLCPLINRIRCTWHLNEDVMSNVLKLLSDYGSNLKFVDQFVRSSVNKGLEPLSKQLKTLTLTPPTVMPTHNSIRSSYLNEIDRFFLKCDLSRLEKLSIHINALKYFKNIRAPMKIKALVLNLRPDTLDLAGYDASGELFKELEYSDIFDTSTLKQLEILSWYSRDDFPSEDEGGFDRLYVQWGLEGFWKFPKIENLSLASLVYNEFFLMNCLAVFHNLKRLKLDYMGKFEFDVSLITFLSKQVCGKKLQRFDIHCELSHRLFFPTTDNPLMRLTFDGFCPCSSCKKTIHEVILKKIFPETRLKLVRNPNKFQTRNFFYQMFLEDKIMPYTNIVDNETPAMGWDSVPIETFVRKFNKNLQDTTNNAENIPIDKITREDAIRLYHLYLHYLQDVFKVFEQGLPNLEFLTINGIPTKIIQVDELQRCAVPLFYNNGYKSNSVYELVDAEALFS</sequence>
<dbReference type="RefSeq" id="XP_033765376.1">
    <property type="nucleotide sequence ID" value="XM_033909485.1"/>
</dbReference>
<name>A0A8B8UP00_SACPA</name>
<proteinExistence type="predicted"/>
<protein>
    <recommendedName>
        <fullName evidence="1">F-box domain-containing protein</fullName>
    </recommendedName>
</protein>
<feature type="domain" description="F-box" evidence="1">
    <location>
        <begin position="1"/>
        <end position="44"/>
    </location>
</feature>
<reference evidence="2" key="2">
    <citation type="submission" date="2020-01" db="EMBL/GenBank/DDBJ databases">
        <title>Population-level Yeast Reference Genomes.</title>
        <authorList>
            <person name="Yue J.-X."/>
        </authorList>
    </citation>
    <scope>NUCLEOTIDE SEQUENCE</scope>
    <source>
        <strain evidence="2">CBS432</strain>
    </source>
</reference>
<dbReference type="PROSITE" id="PS50181">
    <property type="entry name" value="FBOX"/>
    <property type="match status" value="1"/>
</dbReference>
<reference evidence="2" key="4">
    <citation type="submission" date="2025-08" db="UniProtKB">
        <authorList>
            <consortium name="RefSeq"/>
        </authorList>
    </citation>
    <scope>IDENTIFICATION</scope>
    <source>
        <strain evidence="2">CBS432</strain>
    </source>
</reference>